<dbReference type="Proteomes" id="UP000199460">
    <property type="component" value="Unassembled WGS sequence"/>
</dbReference>
<accession>A0A1H0X5D3</accession>
<name>A0A1H0X5D3_9GAMM</name>
<evidence type="ECO:0000313" key="2">
    <source>
        <dbReference type="Proteomes" id="UP000199460"/>
    </source>
</evidence>
<organism evidence="1 2">
    <name type="scientific">Ectopseudomonas guguanensis</name>
    <dbReference type="NCBI Taxonomy" id="1198456"/>
    <lineage>
        <taxon>Bacteria</taxon>
        <taxon>Pseudomonadati</taxon>
        <taxon>Pseudomonadota</taxon>
        <taxon>Gammaproteobacteria</taxon>
        <taxon>Pseudomonadales</taxon>
        <taxon>Pseudomonadaceae</taxon>
        <taxon>Ectopseudomonas</taxon>
    </lineage>
</organism>
<gene>
    <name evidence="1" type="ORF">SAMN05216213_109181</name>
</gene>
<sequence length="30" mass="3358">MTLGRMFDVKITQAFAKSDARRYIASTAHA</sequence>
<dbReference type="EMBL" id="FNJJ01000009">
    <property type="protein sequence ID" value="SDP97945.1"/>
    <property type="molecule type" value="Genomic_DNA"/>
</dbReference>
<keyword evidence="2" id="KW-1185">Reference proteome</keyword>
<protein>
    <submittedName>
        <fullName evidence="1">Uncharacterized protein</fullName>
    </submittedName>
</protein>
<reference evidence="2" key="1">
    <citation type="submission" date="2016-10" db="EMBL/GenBank/DDBJ databases">
        <authorList>
            <person name="Varghese N."/>
            <person name="Submissions S."/>
        </authorList>
    </citation>
    <scope>NUCLEOTIDE SEQUENCE [LARGE SCALE GENOMIC DNA]</scope>
    <source>
        <strain evidence="2">JCM 18416</strain>
    </source>
</reference>
<evidence type="ECO:0000313" key="1">
    <source>
        <dbReference type="EMBL" id="SDP97945.1"/>
    </source>
</evidence>
<proteinExistence type="predicted"/>
<dbReference type="AlphaFoldDB" id="A0A1H0X5D3"/>